<dbReference type="AlphaFoldDB" id="A0A1I2J4X0"/>
<keyword evidence="2" id="KW-1185">Reference proteome</keyword>
<gene>
    <name evidence="1" type="ORF">SAMN05216251_11636</name>
</gene>
<dbReference type="STRING" id="380248.SAMN05216251_11636"/>
<protein>
    <submittedName>
        <fullName evidence="1">Deazaflavin-dependent oxidoreductase, nitroreductase family</fullName>
    </submittedName>
</protein>
<organism evidence="1 2">
    <name type="scientific">Actinacidiphila alni</name>
    <dbReference type="NCBI Taxonomy" id="380248"/>
    <lineage>
        <taxon>Bacteria</taxon>
        <taxon>Bacillati</taxon>
        <taxon>Actinomycetota</taxon>
        <taxon>Actinomycetes</taxon>
        <taxon>Kitasatosporales</taxon>
        <taxon>Streptomycetaceae</taxon>
        <taxon>Actinacidiphila</taxon>
    </lineage>
</organism>
<dbReference type="Proteomes" id="UP000199323">
    <property type="component" value="Unassembled WGS sequence"/>
</dbReference>
<dbReference type="InterPro" id="IPR004378">
    <property type="entry name" value="F420H2_quin_Rdtase"/>
</dbReference>
<dbReference type="Pfam" id="PF04075">
    <property type="entry name" value="F420H2_quin_red"/>
    <property type="match status" value="1"/>
</dbReference>
<name>A0A1I2J4X0_9ACTN</name>
<evidence type="ECO:0000313" key="1">
    <source>
        <dbReference type="EMBL" id="SFF49040.1"/>
    </source>
</evidence>
<dbReference type="NCBIfam" id="TIGR00026">
    <property type="entry name" value="hi_GC_TIGR00026"/>
    <property type="match status" value="1"/>
</dbReference>
<dbReference type="InterPro" id="IPR012349">
    <property type="entry name" value="Split_barrel_FMN-bd"/>
</dbReference>
<dbReference type="EMBL" id="FONG01000016">
    <property type="protein sequence ID" value="SFF49040.1"/>
    <property type="molecule type" value="Genomic_DNA"/>
</dbReference>
<proteinExistence type="predicted"/>
<sequence>MSVKRRLARLNKYFGNRIVGRILPAMPGFGAVYHKGRKSGREYRTPVKVFKKNGHIILSLPYGPESDWVKNVIAAGGCEIKTRGKRIPVVAPQVYIDDNPDIPAFLRWALQRLHIDEFISLKIVEVETGATAERV</sequence>
<evidence type="ECO:0000313" key="2">
    <source>
        <dbReference type="Proteomes" id="UP000199323"/>
    </source>
</evidence>
<accession>A0A1I2J4X0</accession>
<dbReference type="GO" id="GO:0016491">
    <property type="term" value="F:oxidoreductase activity"/>
    <property type="evidence" value="ECO:0007669"/>
    <property type="project" value="InterPro"/>
</dbReference>
<reference evidence="1 2" key="1">
    <citation type="submission" date="2016-10" db="EMBL/GenBank/DDBJ databases">
        <authorList>
            <person name="de Groot N.N."/>
        </authorList>
    </citation>
    <scope>NUCLEOTIDE SEQUENCE [LARGE SCALE GENOMIC DNA]</scope>
    <source>
        <strain evidence="1 2">CGMCC 4.3510</strain>
    </source>
</reference>
<dbReference type="Gene3D" id="2.30.110.10">
    <property type="entry name" value="Electron Transport, Fmn-binding Protein, Chain A"/>
    <property type="match status" value="1"/>
</dbReference>
<dbReference type="RefSeq" id="WP_093715810.1">
    <property type="nucleotide sequence ID" value="NZ_FONG01000016.1"/>
</dbReference>
<dbReference type="OrthoDB" id="3778270at2"/>